<dbReference type="GeneID" id="97989014"/>
<dbReference type="EMBL" id="QVLV01000015">
    <property type="protein sequence ID" value="RGE57564.1"/>
    <property type="molecule type" value="Genomic_DNA"/>
</dbReference>
<name>A0A3E3I052_9FIRM</name>
<proteinExistence type="predicted"/>
<evidence type="ECO:0000313" key="2">
    <source>
        <dbReference type="Proteomes" id="UP000260812"/>
    </source>
</evidence>
<protein>
    <submittedName>
        <fullName evidence="1">XkdX family protein</fullName>
    </submittedName>
</protein>
<dbReference type="Pfam" id="PF09693">
    <property type="entry name" value="Phage_XkdX"/>
    <property type="match status" value="1"/>
</dbReference>
<organism evidence="1 2">
    <name type="scientific">Eisenbergiella massiliensis</name>
    <dbReference type="NCBI Taxonomy" id="1720294"/>
    <lineage>
        <taxon>Bacteria</taxon>
        <taxon>Bacillati</taxon>
        <taxon>Bacillota</taxon>
        <taxon>Clostridia</taxon>
        <taxon>Lachnospirales</taxon>
        <taxon>Lachnospiraceae</taxon>
        <taxon>Eisenbergiella</taxon>
    </lineage>
</organism>
<dbReference type="AlphaFoldDB" id="A0A3E3I052"/>
<sequence length="46" mass="5610">MSKNYEKVKTYYKRKLWDIDRVYSAVGKWITAAEYREITGQEYQAE</sequence>
<dbReference type="RefSeq" id="WP_117545210.1">
    <property type="nucleotide sequence ID" value="NZ_QVLV01000015.1"/>
</dbReference>
<evidence type="ECO:0000313" key="1">
    <source>
        <dbReference type="EMBL" id="RGE57564.1"/>
    </source>
</evidence>
<reference evidence="1" key="1">
    <citation type="submission" date="2018-08" db="EMBL/GenBank/DDBJ databases">
        <title>A genome reference for cultivated species of the human gut microbiota.</title>
        <authorList>
            <person name="Zou Y."/>
            <person name="Xue W."/>
            <person name="Luo G."/>
        </authorList>
    </citation>
    <scope>NUCLEOTIDE SEQUENCE [LARGE SCALE GENOMIC DNA]</scope>
    <source>
        <strain evidence="1">TF05-5AC</strain>
    </source>
</reference>
<comment type="caution">
    <text evidence="1">The sequence shown here is derived from an EMBL/GenBank/DDBJ whole genome shotgun (WGS) entry which is preliminary data.</text>
</comment>
<gene>
    <name evidence="1" type="ORF">DXC51_19600</name>
</gene>
<accession>A0A3E3I052</accession>
<keyword evidence="2" id="KW-1185">Reference proteome</keyword>
<dbReference type="InterPro" id="IPR010022">
    <property type="entry name" value="XkdX"/>
</dbReference>
<dbReference type="Proteomes" id="UP000260812">
    <property type="component" value="Unassembled WGS sequence"/>
</dbReference>